<dbReference type="OMA" id="CNFAGAY"/>
<name>A0A162AG67_DAUCS</name>
<evidence type="ECO:0000256" key="1">
    <source>
        <dbReference type="SAM" id="MobiDB-lite"/>
    </source>
</evidence>
<evidence type="ECO:0000313" key="3">
    <source>
        <dbReference type="EMBL" id="WOG91162.1"/>
    </source>
</evidence>
<feature type="compositionally biased region" description="Polar residues" evidence="1">
    <location>
        <begin position="24"/>
        <end position="35"/>
    </location>
</feature>
<feature type="compositionally biased region" description="Basic and acidic residues" evidence="1">
    <location>
        <begin position="1"/>
        <end position="16"/>
    </location>
</feature>
<dbReference type="Gramene" id="KZN00451">
    <property type="protein sequence ID" value="KZN00451"/>
    <property type="gene ID" value="DCAR_009205"/>
</dbReference>
<dbReference type="STRING" id="79200.A0A162AG67"/>
<accession>A0A162AG67</accession>
<dbReference type="AlphaFoldDB" id="A0A162AG67"/>
<dbReference type="EMBL" id="CP093345">
    <property type="protein sequence ID" value="WOG91162.1"/>
    <property type="molecule type" value="Genomic_DNA"/>
</dbReference>
<dbReference type="PANTHER" id="PTHR31197">
    <property type="entry name" value="OS01G0612600 PROTEIN"/>
    <property type="match status" value="1"/>
</dbReference>
<reference evidence="3" key="2">
    <citation type="submission" date="2022-03" db="EMBL/GenBank/DDBJ databases">
        <title>Draft title - Genomic analysis of global carrot germplasm unveils the trajectory of domestication and the origin of high carotenoid orange carrot.</title>
        <authorList>
            <person name="Iorizzo M."/>
            <person name="Ellison S."/>
            <person name="Senalik D."/>
            <person name="Macko-Podgorni A."/>
            <person name="Grzebelus D."/>
            <person name="Bostan H."/>
            <person name="Rolling W."/>
            <person name="Curaba J."/>
            <person name="Simon P."/>
        </authorList>
    </citation>
    <scope>NUCLEOTIDE SEQUENCE</scope>
    <source>
        <tissue evidence="3">Leaf</tissue>
    </source>
</reference>
<sequence>MPKERRDRSVSFDRSRASPFPCGSSRSLLSLTKNPSDNEENVKEWEVTQCPVCMEHPHNAILLICSSHDKGCRPFMCDTSYRHSNCFDQFRKSSAERSETVQLEGAPVSVEQPSSNVAVPEAAVTSSQAEARREGSPGMHDNVENQKGKLVCPLCRGDVNGWMVDEPARIFMNSKSRSCASETCDFSGTYAELRKHARVVHPEVRPTEADPERQRDWRRLEQQRDFGDLISTLQSSIGEEMESTEDGTFTFNESRWLTVYFLIRVFRPRRSSRSSSWSGSSRARAPVRRPTTRLWGESYDSESRDRDRESRDRDTETRDPDTETRDGGTGLRWSEQIRRQPTQRQQTPDDES</sequence>
<feature type="compositionally biased region" description="Basic and acidic residues" evidence="1">
    <location>
        <begin position="301"/>
        <end position="326"/>
    </location>
</feature>
<dbReference type="EMBL" id="LNRQ01000003">
    <property type="protein sequence ID" value="KZN00451.1"/>
    <property type="molecule type" value="Genomic_DNA"/>
</dbReference>
<reference evidence="2" key="1">
    <citation type="journal article" date="2016" name="Nat. Genet.">
        <title>A high-quality carrot genome assembly provides new insights into carotenoid accumulation and asterid genome evolution.</title>
        <authorList>
            <person name="Iorizzo M."/>
            <person name="Ellison S."/>
            <person name="Senalik D."/>
            <person name="Zeng P."/>
            <person name="Satapoomin P."/>
            <person name="Huang J."/>
            <person name="Bowman M."/>
            <person name="Iovene M."/>
            <person name="Sanseverino W."/>
            <person name="Cavagnaro P."/>
            <person name="Yildiz M."/>
            <person name="Macko-Podgorni A."/>
            <person name="Moranska E."/>
            <person name="Grzebelus E."/>
            <person name="Grzebelus D."/>
            <person name="Ashrafi H."/>
            <person name="Zheng Z."/>
            <person name="Cheng S."/>
            <person name="Spooner D."/>
            <person name="Van Deynze A."/>
            <person name="Simon P."/>
        </authorList>
    </citation>
    <scope>NUCLEOTIDE SEQUENCE [LARGE SCALE GENOMIC DNA]</scope>
    <source>
        <tissue evidence="2">Leaf</tissue>
    </source>
</reference>
<organism evidence="2">
    <name type="scientific">Daucus carota subsp. sativus</name>
    <name type="common">Carrot</name>
    <dbReference type="NCBI Taxonomy" id="79200"/>
    <lineage>
        <taxon>Eukaryota</taxon>
        <taxon>Viridiplantae</taxon>
        <taxon>Streptophyta</taxon>
        <taxon>Embryophyta</taxon>
        <taxon>Tracheophyta</taxon>
        <taxon>Spermatophyta</taxon>
        <taxon>Magnoliopsida</taxon>
        <taxon>eudicotyledons</taxon>
        <taxon>Gunneridae</taxon>
        <taxon>Pentapetalae</taxon>
        <taxon>asterids</taxon>
        <taxon>campanulids</taxon>
        <taxon>Apiales</taxon>
        <taxon>Apiaceae</taxon>
        <taxon>Apioideae</taxon>
        <taxon>Scandiceae</taxon>
        <taxon>Daucinae</taxon>
        <taxon>Daucus</taxon>
        <taxon>Daucus sect. Daucus</taxon>
    </lineage>
</organism>
<gene>
    <name evidence="2" type="ORF">DCAR_009205</name>
    <name evidence="3" type="ORF">DCAR_0310410</name>
</gene>
<dbReference type="PANTHER" id="PTHR31197:SF5">
    <property type="entry name" value="OS01G0612600 PROTEIN"/>
    <property type="match status" value="1"/>
</dbReference>
<evidence type="ECO:0000313" key="4">
    <source>
        <dbReference type="Proteomes" id="UP000077755"/>
    </source>
</evidence>
<dbReference type="Proteomes" id="UP000077755">
    <property type="component" value="Chromosome 3"/>
</dbReference>
<dbReference type="OrthoDB" id="1921166at2759"/>
<dbReference type="Pfam" id="PF07800">
    <property type="entry name" value="DUF1644"/>
    <property type="match status" value="1"/>
</dbReference>
<feature type="compositionally biased region" description="Low complexity" evidence="1">
    <location>
        <begin position="273"/>
        <end position="284"/>
    </location>
</feature>
<dbReference type="InterPro" id="IPR012866">
    <property type="entry name" value="DUF1644"/>
</dbReference>
<keyword evidence="4" id="KW-1185">Reference proteome</keyword>
<dbReference type="KEGG" id="dcr:108210709"/>
<proteinExistence type="predicted"/>
<feature type="region of interest" description="Disordered" evidence="1">
    <location>
        <begin position="1"/>
        <end position="40"/>
    </location>
</feature>
<evidence type="ECO:0000313" key="2">
    <source>
        <dbReference type="EMBL" id="KZN00451.1"/>
    </source>
</evidence>
<protein>
    <submittedName>
        <fullName evidence="2">Uncharacterized protein</fullName>
    </submittedName>
</protein>
<feature type="region of interest" description="Disordered" evidence="1">
    <location>
        <begin position="271"/>
        <end position="352"/>
    </location>
</feature>